<dbReference type="RefSeq" id="YP_008004115.1">
    <property type="nucleotide sequence ID" value="NC_021248.1"/>
</dbReference>
<protein>
    <submittedName>
        <fullName evidence="1">Uncharacterized protein</fullName>
    </submittedName>
</protein>
<organism evidence="1 2">
    <name type="scientific">Choristoneura biennis entomopoxvirus</name>
    <name type="common">CbEPV</name>
    <dbReference type="NCBI Taxonomy" id="10288"/>
    <lineage>
        <taxon>Viruses</taxon>
        <taxon>Varidnaviria</taxon>
        <taxon>Bamfordvirae</taxon>
        <taxon>Nucleocytoviricota</taxon>
        <taxon>Pokkesviricetes</taxon>
        <taxon>Chitovirales</taxon>
        <taxon>Poxviridae</taxon>
        <taxon>Entomopoxvirinae</taxon>
        <taxon>Betaentomopoxvirus</taxon>
        <taxon>Betaentomopoxvirus cbiennis</taxon>
    </lineage>
</organism>
<gene>
    <name evidence="1" type="ORF">CHBEV_045</name>
</gene>
<accession>A0A916KPG5</accession>
<dbReference type="EMBL" id="HF679132">
    <property type="protein sequence ID" value="CCU55613.1"/>
    <property type="molecule type" value="Genomic_DNA"/>
</dbReference>
<reference evidence="1" key="1">
    <citation type="journal article" date="2013" name="J. Virol.">
        <title>New Insights into the Evolution of Entomopoxvirinae from the Complete Genome Sequences of Four Entomopoxviruses Infecting Adoxophyes honmai, Choristoneura biennis, Choristoneura rosaceana, and Mythimna separata.</title>
        <authorList>
            <person name="Theze J."/>
            <person name="Takatsuka J."/>
            <person name="Li Z."/>
            <person name="Gallais J."/>
            <person name="Doucet D."/>
            <person name="Arif B."/>
            <person name="Nakai M."/>
            <person name="Herniou E.A."/>
        </authorList>
    </citation>
    <scope>NUCLEOTIDE SEQUENCE</scope>
</reference>
<name>A0A916KPG5_CBEPV</name>
<evidence type="ECO:0000313" key="1">
    <source>
        <dbReference type="EMBL" id="CCU55613.1"/>
    </source>
</evidence>
<dbReference type="Proteomes" id="UP000792220">
    <property type="component" value="Genome"/>
</dbReference>
<dbReference type="GeneID" id="15613035"/>
<dbReference type="KEGG" id="vg:15613035"/>
<sequence length="67" mass="8130">MDSPVFSSKLSLVEMHDIMNEIFIEIDNYYNIKNYEPFVCICKFKPKYCNCGKHIIYMMCDYCNYKF</sequence>
<keyword evidence="2" id="KW-1185">Reference proteome</keyword>
<proteinExistence type="predicted"/>
<evidence type="ECO:0000313" key="2">
    <source>
        <dbReference type="Proteomes" id="UP000792220"/>
    </source>
</evidence>
<organismHost>
    <name type="scientific">Choristoneura fumiferana</name>
    <name type="common">Spruce budworm moth</name>
    <name type="synonym">Archips fumiferana</name>
    <dbReference type="NCBI Taxonomy" id="7141"/>
</organismHost>